<accession>B3RLA8</accession>
<dbReference type="GO" id="GO:0038023">
    <property type="term" value="F:signaling receptor activity"/>
    <property type="evidence" value="ECO:0000318"/>
    <property type="project" value="GO_Central"/>
</dbReference>
<dbReference type="OMA" id="EPWQQDN"/>
<dbReference type="GO" id="GO:0046872">
    <property type="term" value="F:metal ion binding"/>
    <property type="evidence" value="ECO:0007669"/>
    <property type="project" value="UniProtKB-KW"/>
</dbReference>
<comment type="similarity">
    <text evidence="2">Belongs to the ADIPOR family.</text>
</comment>
<dbReference type="PANTHER" id="PTHR20855:SF52">
    <property type="entry name" value="ADIPONECTIN RECEPTOR PROTEIN"/>
    <property type="match status" value="1"/>
</dbReference>
<keyword evidence="6" id="KW-0479">Metal-binding</keyword>
<dbReference type="Proteomes" id="UP000009022">
    <property type="component" value="Unassembled WGS sequence"/>
</dbReference>
<evidence type="ECO:0000313" key="8">
    <source>
        <dbReference type="EMBL" id="EDV29511.1"/>
    </source>
</evidence>
<dbReference type="HOGENOM" id="CLU_023075_2_0_1"/>
<dbReference type="GO" id="GO:0005886">
    <property type="term" value="C:plasma membrane"/>
    <property type="evidence" value="ECO:0000318"/>
    <property type="project" value="GO_Central"/>
</dbReference>
<keyword evidence="3 7" id="KW-0812">Transmembrane</keyword>
<dbReference type="AlphaFoldDB" id="B3RLA8"/>
<evidence type="ECO:0000256" key="1">
    <source>
        <dbReference type="ARBA" id="ARBA00004141"/>
    </source>
</evidence>
<feature type="transmembrane region" description="Helical" evidence="7">
    <location>
        <begin position="178"/>
        <end position="198"/>
    </location>
</feature>
<dbReference type="Pfam" id="PF03006">
    <property type="entry name" value="HlyIII"/>
    <property type="match status" value="1"/>
</dbReference>
<dbReference type="KEGG" id="tad:TRIADDRAFT_51941"/>
<dbReference type="FunCoup" id="B3RLA8">
    <property type="interactions" value="1830"/>
</dbReference>
<keyword evidence="9" id="KW-1185">Reference proteome</keyword>
<dbReference type="GO" id="GO:0033211">
    <property type="term" value="P:adiponectin-activated signaling pathway"/>
    <property type="evidence" value="ECO:0000318"/>
    <property type="project" value="GO_Central"/>
</dbReference>
<dbReference type="InParanoid" id="B3RLA8"/>
<keyword evidence="4 7" id="KW-1133">Transmembrane helix</keyword>
<keyword evidence="6" id="KW-0862">Zinc</keyword>
<dbReference type="CTD" id="6749152"/>
<dbReference type="STRING" id="10228.B3RLA8"/>
<evidence type="ECO:0000256" key="7">
    <source>
        <dbReference type="SAM" id="Phobius"/>
    </source>
</evidence>
<sequence length="356" mass="39991">MFDLKQNGNENITETNAKAAVEASLEKGNNDESSKIPEVRYSTYYNGKKVNVYRVVVQPPNDWKTLPFNKLPDWLQDNEFLVKGYRPQLPSVSLCLRSIFRIHTETGNIWTHLLGFIGLLIFAIYCFSVPLSQKTWQEQAVFGAFFAGAITCLLFSSFFHTIYCYSFRVMKSSAKLDYLGIATLVVGSNVSLIYYAFYCYTIPLIIYETVAIVLGTAAAIVSLFDKFSESKYRTFRAALFGGVGGSGVVPLLHYCGITGFYRAIEIGGIPWFLASGLSYLVGVTLYATRTPERFFPGRCDIVFQSHQLFHVFVVVGAILTYCSLNSYADYHQLVGHNCSVVHSIFKNGFVTQLRRS</sequence>
<feature type="binding site" evidence="6">
    <location>
        <position position="306"/>
    </location>
    <ligand>
        <name>Zn(2+)</name>
        <dbReference type="ChEBI" id="CHEBI:29105"/>
    </ligand>
</feature>
<dbReference type="PANTHER" id="PTHR20855">
    <property type="entry name" value="ADIPOR/PROGESTIN RECEPTOR-RELATED"/>
    <property type="match status" value="1"/>
</dbReference>
<name>B3RLA8_TRIAD</name>
<dbReference type="RefSeq" id="XP_002108713.1">
    <property type="nucleotide sequence ID" value="XM_002108677.1"/>
</dbReference>
<evidence type="ECO:0000256" key="5">
    <source>
        <dbReference type="ARBA" id="ARBA00023136"/>
    </source>
</evidence>
<dbReference type="EMBL" id="DS985241">
    <property type="protein sequence ID" value="EDV29511.1"/>
    <property type="molecule type" value="Genomic_DNA"/>
</dbReference>
<keyword evidence="5 7" id="KW-0472">Membrane</keyword>
<reference evidence="8 9" key="1">
    <citation type="journal article" date="2008" name="Nature">
        <title>The Trichoplax genome and the nature of placozoans.</title>
        <authorList>
            <person name="Srivastava M."/>
            <person name="Begovic E."/>
            <person name="Chapman J."/>
            <person name="Putnam N.H."/>
            <person name="Hellsten U."/>
            <person name="Kawashima T."/>
            <person name="Kuo A."/>
            <person name="Mitros T."/>
            <person name="Salamov A."/>
            <person name="Carpenter M.L."/>
            <person name="Signorovitch A.Y."/>
            <person name="Moreno M.A."/>
            <person name="Kamm K."/>
            <person name="Grimwood J."/>
            <person name="Schmutz J."/>
            <person name="Shapiro H."/>
            <person name="Grigoriev I.V."/>
            <person name="Buss L.W."/>
            <person name="Schierwater B."/>
            <person name="Dellaporta S.L."/>
            <person name="Rokhsar D.S."/>
        </authorList>
    </citation>
    <scope>NUCLEOTIDE SEQUENCE [LARGE SCALE GENOMIC DNA]</scope>
    <source>
        <strain evidence="8 9">Grell-BS-1999</strain>
    </source>
</reference>
<dbReference type="eggNOG" id="KOG0748">
    <property type="taxonomic scope" value="Eukaryota"/>
</dbReference>
<evidence type="ECO:0000256" key="6">
    <source>
        <dbReference type="PIRSR" id="PIRSR604254-1"/>
    </source>
</evidence>
<feature type="binding site" evidence="6">
    <location>
        <position position="160"/>
    </location>
    <ligand>
        <name>Zn(2+)</name>
        <dbReference type="ChEBI" id="CHEBI:29105"/>
    </ligand>
</feature>
<dbReference type="GeneID" id="6749152"/>
<protein>
    <submittedName>
        <fullName evidence="8">Uncharacterized protein</fullName>
    </submittedName>
</protein>
<dbReference type="InterPro" id="IPR004254">
    <property type="entry name" value="AdipoR/HlyIII-related"/>
</dbReference>
<feature type="transmembrane region" description="Helical" evidence="7">
    <location>
        <begin position="308"/>
        <end position="328"/>
    </location>
</feature>
<evidence type="ECO:0000256" key="2">
    <source>
        <dbReference type="ARBA" id="ARBA00007018"/>
    </source>
</evidence>
<feature type="transmembrane region" description="Helical" evidence="7">
    <location>
        <begin position="142"/>
        <end position="166"/>
    </location>
</feature>
<proteinExistence type="inferred from homology"/>
<feature type="transmembrane region" description="Helical" evidence="7">
    <location>
        <begin position="269"/>
        <end position="287"/>
    </location>
</feature>
<feature type="transmembrane region" description="Helical" evidence="7">
    <location>
        <begin position="204"/>
        <end position="225"/>
    </location>
</feature>
<organism evidence="8 9">
    <name type="scientific">Trichoplax adhaerens</name>
    <name type="common">Trichoplax reptans</name>
    <dbReference type="NCBI Taxonomy" id="10228"/>
    <lineage>
        <taxon>Eukaryota</taxon>
        <taxon>Metazoa</taxon>
        <taxon>Placozoa</taxon>
        <taxon>Uniplacotomia</taxon>
        <taxon>Trichoplacea</taxon>
        <taxon>Trichoplacidae</taxon>
        <taxon>Trichoplax</taxon>
    </lineage>
</organism>
<feature type="transmembrane region" description="Helical" evidence="7">
    <location>
        <begin position="237"/>
        <end position="263"/>
    </location>
</feature>
<feature type="binding site" evidence="6">
    <location>
        <position position="310"/>
    </location>
    <ligand>
        <name>Zn(2+)</name>
        <dbReference type="ChEBI" id="CHEBI:29105"/>
    </ligand>
</feature>
<comment type="subcellular location">
    <subcellularLocation>
        <location evidence="1">Membrane</location>
        <topology evidence="1">Multi-pass membrane protein</topology>
    </subcellularLocation>
</comment>
<dbReference type="PhylomeDB" id="B3RLA8"/>
<gene>
    <name evidence="8" type="ORF">TRIADDRAFT_51941</name>
</gene>
<dbReference type="OrthoDB" id="5585746at2759"/>
<evidence type="ECO:0000256" key="3">
    <source>
        <dbReference type="ARBA" id="ARBA00022692"/>
    </source>
</evidence>
<evidence type="ECO:0000256" key="4">
    <source>
        <dbReference type="ARBA" id="ARBA00022989"/>
    </source>
</evidence>
<feature type="transmembrane region" description="Helical" evidence="7">
    <location>
        <begin position="109"/>
        <end position="130"/>
    </location>
</feature>
<evidence type="ECO:0000313" key="9">
    <source>
        <dbReference type="Proteomes" id="UP000009022"/>
    </source>
</evidence>